<keyword evidence="7" id="KW-0227">DNA damage</keyword>
<comment type="catalytic activity">
    <reaction evidence="1">
        <text>Hydrolyzes single-stranded DNA or mismatched double-stranded DNA and polynucleotides, releasing free uracil.</text>
        <dbReference type="EC" id="3.2.2.27"/>
    </reaction>
</comment>
<dbReference type="CDD" id="cd10030">
    <property type="entry name" value="UDG-F4_TTUDGA_SPO1dp_like"/>
    <property type="match status" value="1"/>
</dbReference>
<dbReference type="Pfam" id="PF03167">
    <property type="entry name" value="UDG"/>
    <property type="match status" value="1"/>
</dbReference>
<keyword evidence="11" id="KW-0234">DNA repair</keyword>
<dbReference type="PANTHER" id="PTHR33693:SF1">
    <property type="entry name" value="TYPE-4 URACIL-DNA GLYCOSYLASE"/>
    <property type="match status" value="1"/>
</dbReference>
<evidence type="ECO:0000256" key="7">
    <source>
        <dbReference type="ARBA" id="ARBA00022763"/>
    </source>
</evidence>
<dbReference type="InterPro" id="IPR005273">
    <property type="entry name" value="Ura-DNA_glyco_family4"/>
</dbReference>
<dbReference type="GO" id="GO:0006281">
    <property type="term" value="P:DNA repair"/>
    <property type="evidence" value="ECO:0007669"/>
    <property type="project" value="UniProtKB-KW"/>
</dbReference>
<dbReference type="EMBL" id="PCVY01000065">
    <property type="protein sequence ID" value="PIQ85554.1"/>
    <property type="molecule type" value="Genomic_DNA"/>
</dbReference>
<evidence type="ECO:0000256" key="11">
    <source>
        <dbReference type="ARBA" id="ARBA00023204"/>
    </source>
</evidence>
<evidence type="ECO:0000256" key="5">
    <source>
        <dbReference type="ARBA" id="ARBA00022485"/>
    </source>
</evidence>
<comment type="caution">
    <text evidence="13">The sequence shown here is derived from an EMBL/GenBank/DDBJ whole genome shotgun (WGS) entry which is preliminary data.</text>
</comment>
<dbReference type="EC" id="3.2.2.27" evidence="3"/>
<gene>
    <name evidence="13" type="ORF">COV74_08670</name>
</gene>
<evidence type="ECO:0000256" key="1">
    <source>
        <dbReference type="ARBA" id="ARBA00001400"/>
    </source>
</evidence>
<name>A0A2H0LPD7_9BACT</name>
<dbReference type="GO" id="GO:0051539">
    <property type="term" value="F:4 iron, 4 sulfur cluster binding"/>
    <property type="evidence" value="ECO:0007669"/>
    <property type="project" value="UniProtKB-KW"/>
</dbReference>
<evidence type="ECO:0000256" key="10">
    <source>
        <dbReference type="ARBA" id="ARBA00023014"/>
    </source>
</evidence>
<evidence type="ECO:0000313" key="14">
    <source>
        <dbReference type="Proteomes" id="UP000230859"/>
    </source>
</evidence>
<dbReference type="GO" id="GO:0004844">
    <property type="term" value="F:uracil DNA N-glycosylase activity"/>
    <property type="evidence" value="ECO:0007669"/>
    <property type="project" value="UniProtKB-EC"/>
</dbReference>
<comment type="similarity">
    <text evidence="2">Belongs to the uracil-DNA glycosylase (UDG) superfamily. Type 4 (UDGa) family.</text>
</comment>
<dbReference type="AlphaFoldDB" id="A0A2H0LPD7"/>
<dbReference type="NCBIfam" id="TIGR00758">
    <property type="entry name" value="UDG_fam4"/>
    <property type="match status" value="1"/>
</dbReference>
<keyword evidence="10" id="KW-0411">Iron-sulfur</keyword>
<evidence type="ECO:0000256" key="8">
    <source>
        <dbReference type="ARBA" id="ARBA00022801"/>
    </source>
</evidence>
<keyword evidence="5" id="KW-0004">4Fe-4S</keyword>
<evidence type="ECO:0000256" key="2">
    <source>
        <dbReference type="ARBA" id="ARBA00006521"/>
    </source>
</evidence>
<keyword evidence="6" id="KW-0479">Metal-binding</keyword>
<dbReference type="SMART" id="SM00986">
    <property type="entry name" value="UDG"/>
    <property type="match status" value="1"/>
</dbReference>
<dbReference type="Proteomes" id="UP000230859">
    <property type="component" value="Unassembled WGS sequence"/>
</dbReference>
<dbReference type="InterPro" id="IPR036895">
    <property type="entry name" value="Uracil-DNA_glycosylase-like_sf"/>
</dbReference>
<evidence type="ECO:0000256" key="6">
    <source>
        <dbReference type="ARBA" id="ARBA00022723"/>
    </source>
</evidence>
<feature type="domain" description="Uracil-DNA glycosylase-like" evidence="12">
    <location>
        <begin position="45"/>
        <end position="197"/>
    </location>
</feature>
<keyword evidence="8" id="KW-0378">Hydrolase</keyword>
<protein>
    <recommendedName>
        <fullName evidence="4">Type-4 uracil-DNA glycosylase</fullName>
        <ecNumber evidence="3">3.2.2.27</ecNumber>
    </recommendedName>
</protein>
<evidence type="ECO:0000256" key="4">
    <source>
        <dbReference type="ARBA" id="ARBA00019403"/>
    </source>
</evidence>
<proteinExistence type="inferred from homology"/>
<dbReference type="SUPFAM" id="SSF52141">
    <property type="entry name" value="Uracil-DNA glycosylase-like"/>
    <property type="match status" value="1"/>
</dbReference>
<dbReference type="Gene3D" id="3.40.470.10">
    <property type="entry name" value="Uracil-DNA glycosylase-like domain"/>
    <property type="match status" value="1"/>
</dbReference>
<dbReference type="GO" id="GO:0046872">
    <property type="term" value="F:metal ion binding"/>
    <property type="evidence" value="ECO:0007669"/>
    <property type="project" value="UniProtKB-KW"/>
</dbReference>
<organism evidence="13 14">
    <name type="scientific">Candidatus Abzuiibacterium crystallinum</name>
    <dbReference type="NCBI Taxonomy" id="1974748"/>
    <lineage>
        <taxon>Bacteria</taxon>
        <taxon>Pseudomonadati</taxon>
        <taxon>Candidatus Omnitrophota</taxon>
        <taxon>Candidatus Abzuiibacterium</taxon>
    </lineage>
</organism>
<dbReference type="PANTHER" id="PTHR33693">
    <property type="entry name" value="TYPE-5 URACIL-DNA GLYCOSYLASE"/>
    <property type="match status" value="1"/>
</dbReference>
<dbReference type="InterPro" id="IPR005122">
    <property type="entry name" value="Uracil-DNA_glycosylase-like"/>
</dbReference>
<evidence type="ECO:0000313" key="13">
    <source>
        <dbReference type="EMBL" id="PIQ85554.1"/>
    </source>
</evidence>
<evidence type="ECO:0000259" key="12">
    <source>
        <dbReference type="SMART" id="SM00986"/>
    </source>
</evidence>
<dbReference type="SMART" id="SM00987">
    <property type="entry name" value="UreE_C"/>
    <property type="match status" value="1"/>
</dbReference>
<accession>A0A2H0LPD7</accession>
<reference evidence="13 14" key="1">
    <citation type="submission" date="2017-09" db="EMBL/GenBank/DDBJ databases">
        <title>Depth-based differentiation of microbial function through sediment-hosted aquifers and enrichment of novel symbionts in the deep terrestrial subsurface.</title>
        <authorList>
            <person name="Probst A.J."/>
            <person name="Ladd B."/>
            <person name="Jarett J.K."/>
            <person name="Geller-Mcgrath D.E."/>
            <person name="Sieber C.M."/>
            <person name="Emerson J.B."/>
            <person name="Anantharaman K."/>
            <person name="Thomas B.C."/>
            <person name="Malmstrom R."/>
            <person name="Stieglmeier M."/>
            <person name="Klingl A."/>
            <person name="Woyke T."/>
            <person name="Ryan C.M."/>
            <person name="Banfield J.F."/>
        </authorList>
    </citation>
    <scope>NUCLEOTIDE SEQUENCE [LARGE SCALE GENOMIC DNA]</scope>
    <source>
        <strain evidence="13">CG11_big_fil_rev_8_21_14_0_20_45_26</strain>
    </source>
</reference>
<evidence type="ECO:0000256" key="3">
    <source>
        <dbReference type="ARBA" id="ARBA00012030"/>
    </source>
</evidence>
<keyword evidence="9" id="KW-0408">Iron</keyword>
<dbReference type="InterPro" id="IPR051536">
    <property type="entry name" value="UDG_Type-4/5"/>
</dbReference>
<evidence type="ECO:0000256" key="9">
    <source>
        <dbReference type="ARBA" id="ARBA00023004"/>
    </source>
</evidence>
<sequence length="210" mass="23426">MQFDLFDSTSNQILEAKTYQAFKQALIASNCQKCPLSQGRQHIVIDRGNSQAATLLIGEAPGENEDKQGRAFVGRAGQLMDQMMLEAGIDTNQDTLIANIIKCRPPENRAPKQEEVDQCLPFLRKQIALLNPTVIGLLGATSLKHMISGKPQTGMAEAVGKPFTHPHFPQVQLIVLYHPAYILRDPRKKPLMAEHLKVLKQLIDEHSNQR</sequence>